<organism evidence="2 3">
    <name type="scientific">Paenimyroides ceti</name>
    <dbReference type="NCBI Taxonomy" id="395087"/>
    <lineage>
        <taxon>Bacteria</taxon>
        <taxon>Pseudomonadati</taxon>
        <taxon>Bacteroidota</taxon>
        <taxon>Flavobacteriia</taxon>
        <taxon>Flavobacteriales</taxon>
        <taxon>Flavobacteriaceae</taxon>
        <taxon>Paenimyroides</taxon>
    </lineage>
</organism>
<dbReference type="Gene3D" id="2.180.10.10">
    <property type="entry name" value="RHS repeat-associated core"/>
    <property type="match status" value="1"/>
</dbReference>
<comment type="caution">
    <text evidence="2">The sequence shown here is derived from an EMBL/GenBank/DDBJ whole genome shotgun (WGS) entry which is preliminary data.</text>
</comment>
<evidence type="ECO:0000313" key="1">
    <source>
        <dbReference type="EMBL" id="MDN3708655.1"/>
    </source>
</evidence>
<reference evidence="2" key="3">
    <citation type="submission" date="2023-06" db="EMBL/GenBank/DDBJ databases">
        <authorList>
            <person name="Lucena T."/>
            <person name="Sun Q."/>
        </authorList>
    </citation>
    <scope>NUCLEOTIDE SEQUENCE</scope>
    <source>
        <strain evidence="2">CECT 7184</strain>
    </source>
</reference>
<dbReference type="RefSeq" id="WP_290364791.1">
    <property type="nucleotide sequence ID" value="NZ_JAUFQU010000001.1"/>
</dbReference>
<reference evidence="3" key="2">
    <citation type="journal article" date="2019" name="Int. J. Syst. Evol. Microbiol.">
        <title>The Global Catalogue of Microorganisms (GCM) 10K type strain sequencing project: providing services to taxonomists for standard genome sequencing and annotation.</title>
        <authorList>
            <consortium name="The Broad Institute Genomics Platform"/>
            <consortium name="The Broad Institute Genome Sequencing Center for Infectious Disease"/>
            <person name="Wu L."/>
            <person name="Ma J."/>
        </authorList>
    </citation>
    <scope>NUCLEOTIDE SEQUENCE [LARGE SCALE GENOMIC DNA]</scope>
    <source>
        <strain evidence="3">CECT 7184</strain>
    </source>
</reference>
<dbReference type="PANTHER" id="PTHR32305">
    <property type="match status" value="1"/>
</dbReference>
<dbReference type="InterPro" id="IPR050708">
    <property type="entry name" value="T6SS_VgrG/RHS"/>
</dbReference>
<evidence type="ECO:0000313" key="3">
    <source>
        <dbReference type="Proteomes" id="UP001242368"/>
    </source>
</evidence>
<sequence length="290" mass="31128">MTGNTGYKYTFGGKEFQPEKDLNMYDFGARNYDPALGRWMNIDPLAEQMRRWSPYNYGFNNPMRFIDPDGMGPNDVIIIGSESAAAFAELQKSVQGQLNLSMDSAGKVSYTVVQGATLDSDSKQLTSAIDDHSVNVNVAAENYNVTAGGTPYLGGAFLGNTVTNNVDSASGKKIVEANQEINPLTLSKIDSYYNKPGSNTLHEVTEAYQGGVISQKSGVSSPAGDKVGSVYTSAHNKATPQAGQVYESFLDKSGNTLYRSSNGSVPQAAISVQFSVKDGKKAPVIIEIRN</sequence>
<dbReference type="NCBIfam" id="TIGR03696">
    <property type="entry name" value="Rhs_assc_core"/>
    <property type="match status" value="1"/>
</dbReference>
<gene>
    <name evidence="1" type="ORF">QW060_16250</name>
    <name evidence="2" type="ORF">QW060_18855</name>
</gene>
<accession>A0ABT8CX39</accession>
<protein>
    <submittedName>
        <fullName evidence="2">RHS repeat-associated core domain-containing protein</fullName>
    </submittedName>
</protein>
<evidence type="ECO:0000313" key="2">
    <source>
        <dbReference type="EMBL" id="MDN3709114.1"/>
    </source>
</evidence>
<dbReference type="PANTHER" id="PTHR32305:SF15">
    <property type="entry name" value="PROTEIN RHSA-RELATED"/>
    <property type="match status" value="1"/>
</dbReference>
<dbReference type="EMBL" id="JAUFQU010000001">
    <property type="protein sequence ID" value="MDN3708655.1"/>
    <property type="molecule type" value="Genomic_DNA"/>
</dbReference>
<dbReference type="EMBL" id="JAUFQU010000017">
    <property type="protein sequence ID" value="MDN3709114.1"/>
    <property type="molecule type" value="Genomic_DNA"/>
</dbReference>
<name>A0ABT8CX39_9FLAO</name>
<reference evidence="2" key="1">
    <citation type="journal article" date="2014" name="Int. J. Syst. Evol. Microbiol.">
        <title>Complete genome of a new Firmicutes species belonging to the dominant human colonic microbiota ('Ruminococcus bicirculans') reveals two chromosomes and a selective capacity to utilize plant glucans.</title>
        <authorList>
            <consortium name="NISC Comparative Sequencing Program"/>
            <person name="Wegmann U."/>
            <person name="Louis P."/>
            <person name="Goesmann A."/>
            <person name="Henrissat B."/>
            <person name="Duncan S.H."/>
            <person name="Flint H.J."/>
        </authorList>
    </citation>
    <scope>NUCLEOTIDE SEQUENCE</scope>
    <source>
        <strain evidence="2">CECT 7184</strain>
    </source>
</reference>
<keyword evidence="3" id="KW-1185">Reference proteome</keyword>
<dbReference type="InterPro" id="IPR022385">
    <property type="entry name" value="Rhs_assc_core"/>
</dbReference>
<proteinExistence type="predicted"/>
<dbReference type="Proteomes" id="UP001242368">
    <property type="component" value="Unassembled WGS sequence"/>
</dbReference>